<feature type="transmembrane region" description="Helical" evidence="7">
    <location>
        <begin position="249"/>
        <end position="269"/>
    </location>
</feature>
<dbReference type="PANTHER" id="PTHR23501">
    <property type="entry name" value="MAJOR FACILITATOR SUPERFAMILY"/>
    <property type="match status" value="1"/>
</dbReference>
<evidence type="ECO:0000256" key="2">
    <source>
        <dbReference type="ARBA" id="ARBA00008335"/>
    </source>
</evidence>
<feature type="transmembrane region" description="Helical" evidence="7">
    <location>
        <begin position="183"/>
        <end position="205"/>
    </location>
</feature>
<evidence type="ECO:0000313" key="9">
    <source>
        <dbReference type="EMBL" id="KXS10110.1"/>
    </source>
</evidence>
<feature type="transmembrane region" description="Helical" evidence="7">
    <location>
        <begin position="57"/>
        <end position="82"/>
    </location>
</feature>
<evidence type="ECO:0000313" key="10">
    <source>
        <dbReference type="Proteomes" id="UP000070544"/>
    </source>
</evidence>
<evidence type="ECO:0000259" key="8">
    <source>
        <dbReference type="PROSITE" id="PS50850"/>
    </source>
</evidence>
<dbReference type="InterPro" id="IPR011701">
    <property type="entry name" value="MFS"/>
</dbReference>
<dbReference type="PRINTS" id="PR01036">
    <property type="entry name" value="TCRTETB"/>
</dbReference>
<dbReference type="OMA" id="IMQITIL"/>
<reference evidence="9 10" key="1">
    <citation type="journal article" date="2015" name="Genome Biol. Evol.">
        <title>Phylogenomic analyses indicate that early fungi evolved digesting cell walls of algal ancestors of land plants.</title>
        <authorList>
            <person name="Chang Y."/>
            <person name="Wang S."/>
            <person name="Sekimoto S."/>
            <person name="Aerts A.L."/>
            <person name="Choi C."/>
            <person name="Clum A."/>
            <person name="LaButti K.M."/>
            <person name="Lindquist E.A."/>
            <person name="Yee Ngan C."/>
            <person name="Ohm R.A."/>
            <person name="Salamov A.A."/>
            <person name="Grigoriev I.V."/>
            <person name="Spatafora J.W."/>
            <person name="Berbee M.L."/>
        </authorList>
    </citation>
    <scope>NUCLEOTIDE SEQUENCE [LARGE SCALE GENOMIC DNA]</scope>
    <source>
        <strain evidence="9 10">JEL478</strain>
    </source>
</reference>
<dbReference type="PANTHER" id="PTHR23501:SF198">
    <property type="entry name" value="AZOLE RESISTANCE PROTEIN 1-RELATED"/>
    <property type="match status" value="1"/>
</dbReference>
<proteinExistence type="inferred from homology"/>
<dbReference type="FunFam" id="1.20.1720.10:FF:000013">
    <property type="entry name" value="Related to multidrug resistance proteins"/>
    <property type="match status" value="1"/>
</dbReference>
<evidence type="ECO:0000256" key="3">
    <source>
        <dbReference type="ARBA" id="ARBA00022448"/>
    </source>
</evidence>
<evidence type="ECO:0000256" key="1">
    <source>
        <dbReference type="ARBA" id="ARBA00004127"/>
    </source>
</evidence>
<protein>
    <submittedName>
        <fullName evidence="9">MFS general substrate transporter</fullName>
    </submittedName>
</protein>
<evidence type="ECO:0000256" key="4">
    <source>
        <dbReference type="ARBA" id="ARBA00022692"/>
    </source>
</evidence>
<gene>
    <name evidence="9" type="ORF">M427DRAFT_140055</name>
</gene>
<feature type="transmembrane region" description="Helical" evidence="7">
    <location>
        <begin position="217"/>
        <end position="237"/>
    </location>
</feature>
<dbReference type="GO" id="GO:0012505">
    <property type="term" value="C:endomembrane system"/>
    <property type="evidence" value="ECO:0007669"/>
    <property type="project" value="UniProtKB-SubCell"/>
</dbReference>
<evidence type="ECO:0000256" key="5">
    <source>
        <dbReference type="ARBA" id="ARBA00022989"/>
    </source>
</evidence>
<sequence>MSQQTLSDSAGTADLATGATHEEVKNLAAHADLDIEEHAEAPVAVGKKSDKIEYTPVGFALLFLGLSVFLAALDQTILAVALPSIITDFQTFSGTSWIFTAYLLTGTAFIPSYGKAADIFGRKAVIMVAIVIFEVGSAICGAATSMTMLIVGRAVAGLGGGGILSLVIVIISDIVPLDKRPLYQGVIGAVFGLASVAGPLMGGAFTDHVSWRWCFYINLPLGAATIVAVLILLKLPVASGDAIKQLKRVDFLGTFLLVAGLVLVLVPLAEGGNEYAWNSGFVIGLLVAGIVILAIFVAYEAKVAAEPVMPLSLFKNRYVAAVFLCSFFNGMSFFSLLSYTPTFFQVVNGDTPTQAGIDSLPLILSVVVFSILSGVIMTSTGYYQPLLMIAAALEIAGGALMYTLTQDSTTAQKVGYLIVAGAGLGLSIQSIIISAQASASPEQLSLVTANVNFWQQIGAVLGVAICSSVFANKLTSSLEVLAPNANLAYVKNNPSNLRSAPPYLIPTDELSGVISSYVIGLSYLYLLAVPFASIYLIVSLFVKKSKLPKGIEMTVAG</sequence>
<comment type="similarity">
    <text evidence="2">Belongs to the major facilitator superfamily.</text>
</comment>
<dbReference type="AlphaFoldDB" id="A0A139A016"/>
<dbReference type="CDD" id="cd17502">
    <property type="entry name" value="MFS_Azr1_MDR_like"/>
    <property type="match status" value="1"/>
</dbReference>
<keyword evidence="5 7" id="KW-1133">Transmembrane helix</keyword>
<dbReference type="Pfam" id="PF07690">
    <property type="entry name" value="MFS_1"/>
    <property type="match status" value="1"/>
</dbReference>
<dbReference type="Proteomes" id="UP000070544">
    <property type="component" value="Unassembled WGS sequence"/>
</dbReference>
<feature type="transmembrane region" description="Helical" evidence="7">
    <location>
        <begin position="125"/>
        <end position="144"/>
    </location>
</feature>
<dbReference type="GO" id="GO:0005886">
    <property type="term" value="C:plasma membrane"/>
    <property type="evidence" value="ECO:0007669"/>
    <property type="project" value="TreeGrafter"/>
</dbReference>
<feature type="transmembrane region" description="Helical" evidence="7">
    <location>
        <begin position="275"/>
        <end position="297"/>
    </location>
</feature>
<feature type="transmembrane region" description="Helical" evidence="7">
    <location>
        <begin position="451"/>
        <end position="471"/>
    </location>
</feature>
<dbReference type="InterPro" id="IPR020846">
    <property type="entry name" value="MFS_dom"/>
</dbReference>
<dbReference type="GO" id="GO:0022857">
    <property type="term" value="F:transmembrane transporter activity"/>
    <property type="evidence" value="ECO:0007669"/>
    <property type="project" value="InterPro"/>
</dbReference>
<feature type="transmembrane region" description="Helical" evidence="7">
    <location>
        <begin position="150"/>
        <end position="171"/>
    </location>
</feature>
<evidence type="ECO:0000256" key="6">
    <source>
        <dbReference type="ARBA" id="ARBA00023136"/>
    </source>
</evidence>
<dbReference type="Gene3D" id="1.20.1720.10">
    <property type="entry name" value="Multidrug resistance protein D"/>
    <property type="match status" value="1"/>
</dbReference>
<dbReference type="OrthoDB" id="2147446at2759"/>
<dbReference type="SUPFAM" id="SSF103473">
    <property type="entry name" value="MFS general substrate transporter"/>
    <property type="match status" value="1"/>
</dbReference>
<keyword evidence="6 7" id="KW-0472">Membrane</keyword>
<dbReference type="PROSITE" id="PS50850">
    <property type="entry name" value="MFS"/>
    <property type="match status" value="1"/>
</dbReference>
<keyword evidence="10" id="KW-1185">Reference proteome</keyword>
<dbReference type="EMBL" id="KQ965838">
    <property type="protein sequence ID" value="KXS10110.1"/>
    <property type="molecule type" value="Genomic_DNA"/>
</dbReference>
<feature type="domain" description="Major facilitator superfamily (MFS) profile" evidence="8">
    <location>
        <begin position="60"/>
        <end position="546"/>
    </location>
</feature>
<feature type="transmembrane region" description="Helical" evidence="7">
    <location>
        <begin position="359"/>
        <end position="379"/>
    </location>
</feature>
<feature type="transmembrane region" description="Helical" evidence="7">
    <location>
        <begin position="318"/>
        <end position="339"/>
    </location>
</feature>
<feature type="transmembrane region" description="Helical" evidence="7">
    <location>
        <begin position="416"/>
        <end position="439"/>
    </location>
</feature>
<dbReference type="Gene3D" id="1.20.1250.20">
    <property type="entry name" value="MFS general substrate transporter like domains"/>
    <property type="match status" value="1"/>
</dbReference>
<dbReference type="InterPro" id="IPR036259">
    <property type="entry name" value="MFS_trans_sf"/>
</dbReference>
<comment type="subcellular location">
    <subcellularLocation>
        <location evidence="1">Endomembrane system</location>
        <topology evidence="1">Multi-pass membrane protein</topology>
    </subcellularLocation>
</comment>
<keyword evidence="3" id="KW-0813">Transport</keyword>
<feature type="transmembrane region" description="Helical" evidence="7">
    <location>
        <begin position="523"/>
        <end position="542"/>
    </location>
</feature>
<feature type="transmembrane region" description="Helical" evidence="7">
    <location>
        <begin position="94"/>
        <end position="113"/>
    </location>
</feature>
<name>A0A139A016_GONPJ</name>
<accession>A0A139A016</accession>
<evidence type="ECO:0000256" key="7">
    <source>
        <dbReference type="SAM" id="Phobius"/>
    </source>
</evidence>
<keyword evidence="4 7" id="KW-0812">Transmembrane</keyword>
<feature type="transmembrane region" description="Helical" evidence="7">
    <location>
        <begin position="386"/>
        <end position="404"/>
    </location>
</feature>
<organism evidence="9 10">
    <name type="scientific">Gonapodya prolifera (strain JEL478)</name>
    <name type="common">Monoblepharis prolifera</name>
    <dbReference type="NCBI Taxonomy" id="1344416"/>
    <lineage>
        <taxon>Eukaryota</taxon>
        <taxon>Fungi</taxon>
        <taxon>Fungi incertae sedis</taxon>
        <taxon>Chytridiomycota</taxon>
        <taxon>Chytridiomycota incertae sedis</taxon>
        <taxon>Monoblepharidomycetes</taxon>
        <taxon>Monoblepharidales</taxon>
        <taxon>Gonapodyaceae</taxon>
        <taxon>Gonapodya</taxon>
    </lineage>
</organism>